<dbReference type="AlphaFoldDB" id="A0A8X6LBS9"/>
<sequence>MEVSISHQSIGENFDISYAVCVFSTMKKRSDAVEGFVPSTLNDFFSTLIRKSYVNSANEKKSSERGTITMSHITTALHEDINSERQKAASSDEAVIIDVVPHSSISESDGLRVIIQKKIHEDTFVLSLSIPKLFDYPQENLKRILDEALKHIYEIDILDGLENFSVSYLWHHNNQSINIHYTSNEEFGHHKLTSYIYSYEKASVRNALEMKYGEQEFVSSDCCLSNKSVINDADFPVVIPLHDLSSFACITPEVIENVNESEDNNLPHPQHPSNRFIDIPHRSNEGYDHELTSNISSCEKVSVTNALETISGEQKDQINVAIYSSFPAIDSLKPKIRNKLSGGKKKLPNQNSSNIQFAFSELFDHRQEKYERNVCAASECRSQVIGDVCELENNTVPYRNNEIQSVDIPQTCNEDFNPCTSTGFVSGFEKLYVGNIEDEKNPSFDNGILNEAVFNDVVHSPISAIDSLESRNDERKFSGDKLDSKPIEPLQESTGDKQSVGFNRTSSSMEKHKMFFSSFEIKPGKNLSCLRNKSSGKNAKKGAKKASDKKLSFVPADLLSLGEEKGEVFYNTNGEPVGHEDNYILNKSRMTVSGWLLLPTVCFELVDSEPSSSDYTIEEQMNDGARHVLDMPESTPAAEGYPPSTSCSNAPGSKDPCSQTPGCEDPLSQGTDEGLKSLPCLPQENESQADRATNIPLEIPSEQQPGTSDGLFISGREKVGECSVPHSFNSHQESIEYIPTMPEAIAQSTIIETYFDETENSSAPFRQHYEVGPSQSQQNNGTHIDSLNSVSVIRRVIRKSNSYSSDEKEGIPNRKGPTSPDDAMRHGTQNNLSDSISFSDVVGKNSVEQVSMNILQDGYDSPIPFSTSALSDPCVHQPVNNENNPYTTCGSIRSLVIRTSSNGPRSNIMTSSDLGAHNSICISKGREILDAGKSCDDDAYSKKFLDQPSTLGDIDRLIIVKTDNKSAQFVAAETHTYMEESESDPWEVKLQKTMLAIERTEREIQEMKFADYKKRVSEKGVQNMIHYLTCLICEETLQEAVLLSCKHMFCKLCIQQWAEKIGTCPVCKKDINYLMNDARINDFINRSYEHLNPEFQRKRRALKFVREKLGESLSFLKTNGNVVQIESSNNEEKVYQLDKKDQGVPVQIILATANRVFPDNRELTDEASNRSSSNN</sequence>
<keyword evidence="2 4" id="KW-0863">Zinc-finger</keyword>
<feature type="compositionally biased region" description="Polar residues" evidence="5">
    <location>
        <begin position="643"/>
        <end position="661"/>
    </location>
</feature>
<proteinExistence type="predicted"/>
<feature type="compositionally biased region" description="Basic and acidic residues" evidence="5">
    <location>
        <begin position="470"/>
        <end position="486"/>
    </location>
</feature>
<dbReference type="Proteomes" id="UP000887116">
    <property type="component" value="Unassembled WGS sequence"/>
</dbReference>
<dbReference type="SMART" id="SM00184">
    <property type="entry name" value="RING"/>
    <property type="match status" value="1"/>
</dbReference>
<dbReference type="InterPro" id="IPR001841">
    <property type="entry name" value="Znf_RING"/>
</dbReference>
<evidence type="ECO:0000256" key="5">
    <source>
        <dbReference type="SAM" id="MobiDB-lite"/>
    </source>
</evidence>
<organism evidence="7 8">
    <name type="scientific">Trichonephila clavata</name>
    <name type="common">Joro spider</name>
    <name type="synonym">Nephila clavata</name>
    <dbReference type="NCBI Taxonomy" id="2740835"/>
    <lineage>
        <taxon>Eukaryota</taxon>
        <taxon>Metazoa</taxon>
        <taxon>Ecdysozoa</taxon>
        <taxon>Arthropoda</taxon>
        <taxon>Chelicerata</taxon>
        <taxon>Arachnida</taxon>
        <taxon>Araneae</taxon>
        <taxon>Araneomorphae</taxon>
        <taxon>Entelegynae</taxon>
        <taxon>Araneoidea</taxon>
        <taxon>Nephilidae</taxon>
        <taxon>Trichonephila</taxon>
    </lineage>
</organism>
<feature type="region of interest" description="Disordered" evidence="5">
    <location>
        <begin position="632"/>
        <end position="689"/>
    </location>
</feature>
<name>A0A8X6LBS9_TRICU</name>
<dbReference type="Gene3D" id="3.30.40.10">
    <property type="entry name" value="Zinc/RING finger domain, C3HC4 (zinc finger)"/>
    <property type="match status" value="1"/>
</dbReference>
<gene>
    <name evidence="7" type="primary">NCL1_35083</name>
    <name evidence="7" type="ORF">TNCT_125321</name>
</gene>
<dbReference type="PANTHER" id="PTHR12109">
    <property type="entry name" value="RING FINGER PROTEIN 141-RELATED"/>
    <property type="match status" value="1"/>
</dbReference>
<evidence type="ECO:0000313" key="7">
    <source>
        <dbReference type="EMBL" id="GFR05006.1"/>
    </source>
</evidence>
<dbReference type="PROSITE" id="PS50089">
    <property type="entry name" value="ZF_RING_2"/>
    <property type="match status" value="1"/>
</dbReference>
<reference evidence="7" key="1">
    <citation type="submission" date="2020-07" db="EMBL/GenBank/DDBJ databases">
        <title>Multicomponent nature underlies the extraordinary mechanical properties of spider dragline silk.</title>
        <authorList>
            <person name="Kono N."/>
            <person name="Nakamura H."/>
            <person name="Mori M."/>
            <person name="Yoshida Y."/>
            <person name="Ohtoshi R."/>
            <person name="Malay A.D."/>
            <person name="Moran D.A.P."/>
            <person name="Tomita M."/>
            <person name="Numata K."/>
            <person name="Arakawa K."/>
        </authorList>
    </citation>
    <scope>NUCLEOTIDE SEQUENCE</scope>
</reference>
<evidence type="ECO:0000256" key="4">
    <source>
        <dbReference type="PROSITE-ProRule" id="PRU00175"/>
    </source>
</evidence>
<evidence type="ECO:0000259" key="6">
    <source>
        <dbReference type="PROSITE" id="PS50089"/>
    </source>
</evidence>
<evidence type="ECO:0000256" key="3">
    <source>
        <dbReference type="ARBA" id="ARBA00022833"/>
    </source>
</evidence>
<keyword evidence="3" id="KW-0862">Zinc</keyword>
<feature type="compositionally biased region" description="Polar residues" evidence="5">
    <location>
        <begin position="491"/>
        <end position="502"/>
    </location>
</feature>
<comment type="caution">
    <text evidence="7">The sequence shown here is derived from an EMBL/GenBank/DDBJ whole genome shotgun (WGS) entry which is preliminary data.</text>
</comment>
<dbReference type="GO" id="GO:0008270">
    <property type="term" value="F:zinc ion binding"/>
    <property type="evidence" value="ECO:0007669"/>
    <property type="project" value="UniProtKB-KW"/>
</dbReference>
<dbReference type="EMBL" id="BMAO01025802">
    <property type="protein sequence ID" value="GFR05006.1"/>
    <property type="molecule type" value="Genomic_DNA"/>
</dbReference>
<feature type="region of interest" description="Disordered" evidence="5">
    <location>
        <begin position="470"/>
        <end position="502"/>
    </location>
</feature>
<protein>
    <recommendedName>
        <fullName evidence="6">RING-type domain-containing protein</fullName>
    </recommendedName>
</protein>
<evidence type="ECO:0000256" key="2">
    <source>
        <dbReference type="ARBA" id="ARBA00022771"/>
    </source>
</evidence>
<dbReference type="PROSITE" id="PS00518">
    <property type="entry name" value="ZF_RING_1"/>
    <property type="match status" value="1"/>
</dbReference>
<dbReference type="Pfam" id="PF13920">
    <property type="entry name" value="zf-C3HC4_3"/>
    <property type="match status" value="1"/>
</dbReference>
<feature type="domain" description="RING-type" evidence="6">
    <location>
        <begin position="1030"/>
        <end position="1068"/>
    </location>
</feature>
<dbReference type="OrthoDB" id="5971507at2759"/>
<keyword evidence="8" id="KW-1185">Reference proteome</keyword>
<feature type="compositionally biased region" description="Polar residues" evidence="5">
    <location>
        <begin position="827"/>
        <end position="836"/>
    </location>
</feature>
<dbReference type="InterPro" id="IPR017907">
    <property type="entry name" value="Znf_RING_CS"/>
</dbReference>
<keyword evidence="1" id="KW-0479">Metal-binding</keyword>
<dbReference type="InterPro" id="IPR013083">
    <property type="entry name" value="Znf_RING/FYVE/PHD"/>
</dbReference>
<evidence type="ECO:0000313" key="8">
    <source>
        <dbReference type="Proteomes" id="UP000887116"/>
    </source>
</evidence>
<evidence type="ECO:0000256" key="1">
    <source>
        <dbReference type="ARBA" id="ARBA00022723"/>
    </source>
</evidence>
<dbReference type="InterPro" id="IPR047126">
    <property type="entry name" value="RNF141-like"/>
</dbReference>
<accession>A0A8X6LBS9</accession>
<dbReference type="SUPFAM" id="SSF57850">
    <property type="entry name" value="RING/U-box"/>
    <property type="match status" value="1"/>
</dbReference>
<feature type="region of interest" description="Disordered" evidence="5">
    <location>
        <begin position="799"/>
        <end position="836"/>
    </location>
</feature>